<dbReference type="InterPro" id="IPR021136">
    <property type="entry name" value="Flagellar_hook_control-like_C"/>
</dbReference>
<dbReference type="AlphaFoldDB" id="A3V1R0"/>
<evidence type="ECO:0000313" key="3">
    <source>
        <dbReference type="EMBL" id="EAQ08165.1"/>
    </source>
</evidence>
<protein>
    <submittedName>
        <fullName evidence="3">Flagellar hook-length control protein</fullName>
    </submittedName>
</protein>
<proteinExistence type="predicted"/>
<keyword evidence="3" id="KW-0969">Cilium</keyword>
<dbReference type="eggNOG" id="COG3144">
    <property type="taxonomic scope" value="Bacteria"/>
</dbReference>
<feature type="compositionally biased region" description="Polar residues" evidence="1">
    <location>
        <begin position="415"/>
        <end position="424"/>
    </location>
</feature>
<dbReference type="CDD" id="cd17470">
    <property type="entry name" value="T3SS_Flik_C"/>
    <property type="match status" value="1"/>
</dbReference>
<organism evidence="3 4">
    <name type="scientific">Yoonia vestfoldensis SKA53</name>
    <dbReference type="NCBI Taxonomy" id="314232"/>
    <lineage>
        <taxon>Bacteria</taxon>
        <taxon>Pseudomonadati</taxon>
        <taxon>Pseudomonadota</taxon>
        <taxon>Alphaproteobacteria</taxon>
        <taxon>Rhodobacterales</taxon>
        <taxon>Paracoccaceae</taxon>
        <taxon>Yoonia</taxon>
    </lineage>
</organism>
<dbReference type="Proteomes" id="UP000004507">
    <property type="component" value="Unassembled WGS sequence"/>
</dbReference>
<sequence>MSQAVELYLTGHCMLVPHLIPAASALPVAPAGAVALAGQNDFQLTYDAAAGLAAVDPQPLIEVVIMPPDQTVSVGSDPDMLMLADDVTGEMGADLVPLTTAEPVKIAGSPDQKGAVPFLPAGDPRLPVKITQHALIQMMFDQPAAPAAPPPADAADVAALVTVLPGARQPVSAEEIARAGLADTDAGPTKRETAIKEGAPVARIASTVAAQPTIAPSPVAAQMPSSAPLATRDIPEPLPPATVMDRTVPMSPVATAIKRPELVIPIVKGLDPKVDAALGGDESTLPFAPAGDTASGVAKTSEAQSAPGLARHVAQQLAVTITQTAGQPTEIALNPEELGRVRMSMSLTDGTLMLHINAERPETADLLRRHIDTLAQEFRSLGYNDISFDFGDGRTQDEARHDASPLTENAEDTTETQAPEQTGMRQPRGGLDLRL</sequence>
<accession>A3V1R0</accession>
<evidence type="ECO:0000256" key="1">
    <source>
        <dbReference type="SAM" id="MobiDB-lite"/>
    </source>
</evidence>
<dbReference type="HOGENOM" id="CLU_629765_0_0_5"/>
<dbReference type="Pfam" id="PF02120">
    <property type="entry name" value="Flg_hook"/>
    <property type="match status" value="1"/>
</dbReference>
<dbReference type="InterPro" id="IPR038610">
    <property type="entry name" value="FliK-like_C_sf"/>
</dbReference>
<dbReference type="OrthoDB" id="7203912at2"/>
<feature type="region of interest" description="Disordered" evidence="1">
    <location>
        <begin position="394"/>
        <end position="435"/>
    </location>
</feature>
<dbReference type="STRING" id="314232.SKA53_10584"/>
<feature type="domain" description="Flagellar hook-length control protein-like C-terminal" evidence="2">
    <location>
        <begin position="326"/>
        <end position="396"/>
    </location>
</feature>
<keyword evidence="3" id="KW-0966">Cell projection</keyword>
<evidence type="ECO:0000259" key="2">
    <source>
        <dbReference type="Pfam" id="PF02120"/>
    </source>
</evidence>
<name>A3V1R0_9RHOB</name>
<dbReference type="Gene3D" id="3.30.750.140">
    <property type="match status" value="1"/>
</dbReference>
<keyword evidence="4" id="KW-1185">Reference proteome</keyword>
<evidence type="ECO:0000313" key="4">
    <source>
        <dbReference type="Proteomes" id="UP000004507"/>
    </source>
</evidence>
<gene>
    <name evidence="3" type="ORF">SKA53_10584</name>
</gene>
<comment type="caution">
    <text evidence="3">The sequence shown here is derived from an EMBL/GenBank/DDBJ whole genome shotgun (WGS) entry which is preliminary data.</text>
</comment>
<dbReference type="EMBL" id="AAMS01000001">
    <property type="protein sequence ID" value="EAQ08165.1"/>
    <property type="molecule type" value="Genomic_DNA"/>
</dbReference>
<feature type="compositionally biased region" description="Basic and acidic residues" evidence="1">
    <location>
        <begin position="394"/>
        <end position="403"/>
    </location>
</feature>
<reference evidence="3 4" key="1">
    <citation type="submission" date="2006-01" db="EMBL/GenBank/DDBJ databases">
        <authorList>
            <person name="Hagstrom A."/>
            <person name="Ferriera S."/>
            <person name="Johnson J."/>
            <person name="Kravitz S."/>
            <person name="Halpern A."/>
            <person name="Remington K."/>
            <person name="Beeson K."/>
            <person name="Tran B."/>
            <person name="Rogers Y.-H."/>
            <person name="Friedman R."/>
            <person name="Venter J.C."/>
        </authorList>
    </citation>
    <scope>NUCLEOTIDE SEQUENCE [LARGE SCALE GENOMIC DNA]</scope>
    <source>
        <strain evidence="3 4">SKA53</strain>
    </source>
</reference>
<keyword evidence="3" id="KW-0282">Flagellum</keyword>